<accession>A0A158BWP1</accession>
<comment type="caution">
    <text evidence="1">The sequence shown here is derived from an EMBL/GenBank/DDBJ whole genome shotgun (WGS) entry which is preliminary data.</text>
</comment>
<dbReference type="RefSeq" id="WP_143746469.1">
    <property type="nucleotide sequence ID" value="NZ_FCOF02000019.1"/>
</dbReference>
<evidence type="ECO:0000313" key="1">
    <source>
        <dbReference type="EMBL" id="SAK74400.1"/>
    </source>
</evidence>
<dbReference type="EMBL" id="FCOF02000019">
    <property type="protein sequence ID" value="SAK74400.1"/>
    <property type="molecule type" value="Genomic_DNA"/>
</dbReference>
<dbReference type="Proteomes" id="UP000054870">
    <property type="component" value="Unassembled WGS sequence"/>
</dbReference>
<keyword evidence="2" id="KW-1185">Reference proteome</keyword>
<evidence type="ECO:0000313" key="2">
    <source>
        <dbReference type="Proteomes" id="UP000054870"/>
    </source>
</evidence>
<gene>
    <name evidence="1" type="ORF">AWB75_04141</name>
</gene>
<proteinExistence type="predicted"/>
<dbReference type="AlphaFoldDB" id="A0A158BWP1"/>
<dbReference type="OrthoDB" id="9135098at2"/>
<sequence length="195" mass="22012">MDPILYLGVEGVLFRARVCRHPLAQRGNEMPCLNPLPLLGLISSLLETQRDLRVVLNSWWIVDYGFRRLVDSLPSSISQRTIGATIPGNRLHRKIAYQERVDLLRADVKKRQPVELTIVDASRSAIPTEYLSRSVWVRSDNQTHINESAAALLGFFKQTGPLYQDSIISIQEAERADCGSTESMGNRAEELRRIA</sequence>
<name>A0A158BWP1_9BURK</name>
<reference evidence="1" key="1">
    <citation type="submission" date="2016-01" db="EMBL/GenBank/DDBJ databases">
        <authorList>
            <person name="Peeters C."/>
        </authorList>
    </citation>
    <scope>NUCLEOTIDE SEQUENCE [LARGE SCALE GENOMIC DNA]</scope>
    <source>
        <strain evidence="1">LMG 29318</strain>
    </source>
</reference>
<organism evidence="1 2">
    <name type="scientific">Caballeronia catudaia</name>
    <dbReference type="NCBI Taxonomy" id="1777136"/>
    <lineage>
        <taxon>Bacteria</taxon>
        <taxon>Pseudomonadati</taxon>
        <taxon>Pseudomonadota</taxon>
        <taxon>Betaproteobacteria</taxon>
        <taxon>Burkholderiales</taxon>
        <taxon>Burkholderiaceae</taxon>
        <taxon>Caballeronia</taxon>
    </lineage>
</organism>
<dbReference type="Pfam" id="PF18143">
    <property type="entry name" value="HAD_SAK_2"/>
    <property type="match status" value="1"/>
</dbReference>
<protein>
    <submittedName>
        <fullName evidence="1">Uncharacterized protein</fullName>
    </submittedName>
</protein>